<accession>A0A816MDM3</accession>
<proteinExistence type="predicted"/>
<dbReference type="AlphaFoldDB" id="A0A816MDM3"/>
<protein>
    <submittedName>
        <fullName evidence="1">(rape) hypothetical protein</fullName>
    </submittedName>
</protein>
<dbReference type="PANTHER" id="PTHR36806">
    <property type="entry name" value="ADENINE PHOSPHORIBOSYLTRANSFERASE"/>
    <property type="match status" value="1"/>
</dbReference>
<dbReference type="EMBL" id="HG994371">
    <property type="protein sequence ID" value="CAF1992256.1"/>
    <property type="molecule type" value="Genomic_DNA"/>
</dbReference>
<evidence type="ECO:0000313" key="1">
    <source>
        <dbReference type="EMBL" id="CAF1992256.1"/>
    </source>
</evidence>
<dbReference type="Proteomes" id="UP001295469">
    <property type="component" value="Chromosome C07"/>
</dbReference>
<gene>
    <name evidence="1" type="ORF">DARMORV10_C07P28780.1</name>
</gene>
<feature type="non-terminal residue" evidence="1">
    <location>
        <position position="1"/>
    </location>
</feature>
<sequence length="240" mass="26749">STVTFDLKVKLKAMAGINSSPATMKLFSVLFLVLTISPPSRIFANAFSFPFSSFSQYKTLISTTRSLLLRVANLRASRGDASGSSRVREMAEEIDRGLGIGFLSRAWSVGWDYMWNYAWRKGGIDYGEVYGAIGDLNELMGIVTEFNRAESNAEKASSAARSYGKALRVSKQLLRRLLRIFRKSGALREFWEMVQAEVVDGEFLQDCLEVGSNDVKSLLQIAKDMALQYFSSPSRSSDEL</sequence>
<reference evidence="1" key="1">
    <citation type="submission" date="2021-01" db="EMBL/GenBank/DDBJ databases">
        <authorList>
            <consortium name="Genoscope - CEA"/>
            <person name="William W."/>
        </authorList>
    </citation>
    <scope>NUCLEOTIDE SEQUENCE</scope>
</reference>
<name>A0A816MDM3_BRANA</name>
<organism evidence="1">
    <name type="scientific">Brassica napus</name>
    <name type="common">Rape</name>
    <dbReference type="NCBI Taxonomy" id="3708"/>
    <lineage>
        <taxon>Eukaryota</taxon>
        <taxon>Viridiplantae</taxon>
        <taxon>Streptophyta</taxon>
        <taxon>Embryophyta</taxon>
        <taxon>Tracheophyta</taxon>
        <taxon>Spermatophyta</taxon>
        <taxon>Magnoliopsida</taxon>
        <taxon>eudicotyledons</taxon>
        <taxon>Gunneridae</taxon>
        <taxon>Pentapetalae</taxon>
        <taxon>rosids</taxon>
        <taxon>malvids</taxon>
        <taxon>Brassicales</taxon>
        <taxon>Brassicaceae</taxon>
        <taxon>Brassiceae</taxon>
        <taxon>Brassica</taxon>
    </lineage>
</organism>